<sequence>MITIRNAEFRRILDRGGQRFAEVELDTNQASAPHLLAYFRKEGNGRYQLVRVIADDAKAKSDTDEPYVGAFADTLDVTSLLFAGPDHGALEDRIAFGYQILDFGDIRSQLDSQLR</sequence>
<dbReference type="EMBL" id="JACJVQ010000005">
    <property type="protein sequence ID" value="MBB6633867.1"/>
    <property type="molecule type" value="Genomic_DNA"/>
</dbReference>
<accession>A0A841SW63</accession>
<keyword evidence="2" id="KW-1185">Reference proteome</keyword>
<protein>
    <submittedName>
        <fullName evidence="1">Uncharacterized protein</fullName>
    </submittedName>
</protein>
<dbReference type="Proteomes" id="UP000535838">
    <property type="component" value="Unassembled WGS sequence"/>
</dbReference>
<reference evidence="1 2" key="1">
    <citation type="submission" date="2020-08" db="EMBL/GenBank/DDBJ databases">
        <title>Cohnella phylogeny.</title>
        <authorList>
            <person name="Dunlap C."/>
        </authorList>
    </citation>
    <scope>NUCLEOTIDE SEQUENCE [LARGE SCALE GENOMIC DNA]</scope>
    <source>
        <strain evidence="1 2">DSM 25241</strain>
    </source>
</reference>
<organism evidence="1 2">
    <name type="scientific">Cohnella thailandensis</name>
    <dbReference type="NCBI Taxonomy" id="557557"/>
    <lineage>
        <taxon>Bacteria</taxon>
        <taxon>Bacillati</taxon>
        <taxon>Bacillota</taxon>
        <taxon>Bacilli</taxon>
        <taxon>Bacillales</taxon>
        <taxon>Paenibacillaceae</taxon>
        <taxon>Cohnella</taxon>
    </lineage>
</organism>
<proteinExistence type="predicted"/>
<name>A0A841SW63_9BACL</name>
<gene>
    <name evidence="1" type="ORF">H7B67_07075</name>
</gene>
<evidence type="ECO:0000313" key="2">
    <source>
        <dbReference type="Proteomes" id="UP000535838"/>
    </source>
</evidence>
<dbReference type="AlphaFoldDB" id="A0A841SW63"/>
<dbReference type="RefSeq" id="WP_185119077.1">
    <property type="nucleotide sequence ID" value="NZ_JACJVQ010000005.1"/>
</dbReference>
<comment type="caution">
    <text evidence="1">The sequence shown here is derived from an EMBL/GenBank/DDBJ whole genome shotgun (WGS) entry which is preliminary data.</text>
</comment>
<evidence type="ECO:0000313" key="1">
    <source>
        <dbReference type="EMBL" id="MBB6633867.1"/>
    </source>
</evidence>